<accession>D5WS31</accession>
<dbReference type="OrthoDB" id="574518at2"/>
<dbReference type="KEGG" id="bts:Btus_2314"/>
<dbReference type="SUPFAM" id="SSF46785">
    <property type="entry name" value="Winged helix' DNA-binding domain"/>
    <property type="match status" value="1"/>
</dbReference>
<gene>
    <name evidence="5" type="ordered locus">Btus_2314</name>
</gene>
<dbReference type="SUPFAM" id="SSF48008">
    <property type="entry name" value="GntR ligand-binding domain-like"/>
    <property type="match status" value="1"/>
</dbReference>
<dbReference type="InterPro" id="IPR011711">
    <property type="entry name" value="GntR_C"/>
</dbReference>
<sequence length="250" mass="29359">MSHLGSNGSQPDDELENKLKLFRKRLSLVEGTQQDGHYEHYYGRKRDQVYLYIKRKIQSRELQPGQLIDAQRITEELRVSRTPIQEAFTRLEQEGFIKMVPQVGVFVRTSTSNELFEKLLSRAVLEGVLAEWASKRIGDEELQMLEELIQLMESRRLSVQQYSLLNREFHNVIHLTAGLSHIRMLVELQWDLVDYTTSTDILFKPENMRLSLEEHMEILEHLRNRRPLEARRAMEAHGMRVANLFRGTAD</sequence>
<dbReference type="CDD" id="cd07377">
    <property type="entry name" value="WHTH_GntR"/>
    <property type="match status" value="1"/>
</dbReference>
<proteinExistence type="predicted"/>
<name>D5WS31_KYRT2</name>
<dbReference type="GO" id="GO:0003700">
    <property type="term" value="F:DNA-binding transcription factor activity"/>
    <property type="evidence" value="ECO:0007669"/>
    <property type="project" value="InterPro"/>
</dbReference>
<dbReference type="InterPro" id="IPR008920">
    <property type="entry name" value="TF_FadR/GntR_C"/>
</dbReference>
<dbReference type="RefSeq" id="WP_013076266.1">
    <property type="nucleotide sequence ID" value="NC_014098.1"/>
</dbReference>
<dbReference type="AlphaFoldDB" id="D5WS31"/>
<dbReference type="EMBL" id="CP002017">
    <property type="protein sequence ID" value="ADG06983.1"/>
    <property type="molecule type" value="Genomic_DNA"/>
</dbReference>
<dbReference type="Gene3D" id="1.10.10.10">
    <property type="entry name" value="Winged helix-like DNA-binding domain superfamily/Winged helix DNA-binding domain"/>
    <property type="match status" value="1"/>
</dbReference>
<dbReference type="Pfam" id="PF00392">
    <property type="entry name" value="GntR"/>
    <property type="match status" value="1"/>
</dbReference>
<evidence type="ECO:0000256" key="2">
    <source>
        <dbReference type="ARBA" id="ARBA00023125"/>
    </source>
</evidence>
<dbReference type="SMART" id="SM00895">
    <property type="entry name" value="FCD"/>
    <property type="match status" value="1"/>
</dbReference>
<dbReference type="Gene3D" id="1.20.120.530">
    <property type="entry name" value="GntR ligand-binding domain-like"/>
    <property type="match status" value="1"/>
</dbReference>
<dbReference type="STRING" id="562970.Btus_2314"/>
<evidence type="ECO:0000256" key="3">
    <source>
        <dbReference type="ARBA" id="ARBA00023163"/>
    </source>
</evidence>
<dbReference type="PROSITE" id="PS50949">
    <property type="entry name" value="HTH_GNTR"/>
    <property type="match status" value="1"/>
</dbReference>
<dbReference type="InterPro" id="IPR000524">
    <property type="entry name" value="Tscrpt_reg_HTH_GntR"/>
</dbReference>
<dbReference type="InterPro" id="IPR036390">
    <property type="entry name" value="WH_DNA-bd_sf"/>
</dbReference>
<dbReference type="Pfam" id="PF07729">
    <property type="entry name" value="FCD"/>
    <property type="match status" value="1"/>
</dbReference>
<keyword evidence="2" id="KW-0238">DNA-binding</keyword>
<dbReference type="HOGENOM" id="CLU_017584_5_4_9"/>
<evidence type="ECO:0000259" key="4">
    <source>
        <dbReference type="PROSITE" id="PS50949"/>
    </source>
</evidence>
<keyword evidence="6" id="KW-1185">Reference proteome</keyword>
<reference evidence="5 6" key="1">
    <citation type="journal article" date="2011" name="Stand. Genomic Sci.">
        <title>Complete genome sequence of the thermophilic, hydrogen-oxidizing Bacillus tusciae type strain (T2) and reclassification in the new genus, Kyrpidia gen. nov. as Kyrpidia tusciae comb. nov. and emendation of the family Alicyclobacillaceae da Costa and Rainey, 2010.</title>
        <authorList>
            <person name="Klenk H.P."/>
            <person name="Lapidus A."/>
            <person name="Chertkov O."/>
            <person name="Copeland A."/>
            <person name="Del Rio T.G."/>
            <person name="Nolan M."/>
            <person name="Lucas S."/>
            <person name="Chen F."/>
            <person name="Tice H."/>
            <person name="Cheng J.F."/>
            <person name="Han C."/>
            <person name="Bruce D."/>
            <person name="Goodwin L."/>
            <person name="Pitluck S."/>
            <person name="Pati A."/>
            <person name="Ivanova N."/>
            <person name="Mavromatis K."/>
            <person name="Daum C."/>
            <person name="Chen A."/>
            <person name="Palaniappan K."/>
            <person name="Chang Y.J."/>
            <person name="Land M."/>
            <person name="Hauser L."/>
            <person name="Jeffries C.D."/>
            <person name="Detter J.C."/>
            <person name="Rohde M."/>
            <person name="Abt B."/>
            <person name="Pukall R."/>
            <person name="Goker M."/>
            <person name="Bristow J."/>
            <person name="Markowitz V."/>
            <person name="Hugenholtz P."/>
            <person name="Eisen J.A."/>
        </authorList>
    </citation>
    <scope>NUCLEOTIDE SEQUENCE [LARGE SCALE GENOMIC DNA]</scope>
    <source>
        <strain evidence="5 6">DSM 2912</strain>
    </source>
</reference>
<dbReference type="Proteomes" id="UP000002368">
    <property type="component" value="Chromosome"/>
</dbReference>
<evidence type="ECO:0000256" key="1">
    <source>
        <dbReference type="ARBA" id="ARBA00023015"/>
    </source>
</evidence>
<keyword evidence="1" id="KW-0805">Transcription regulation</keyword>
<protein>
    <submittedName>
        <fullName evidence="5">Transcriptional regulator, GntR family</fullName>
    </submittedName>
</protein>
<evidence type="ECO:0000313" key="6">
    <source>
        <dbReference type="Proteomes" id="UP000002368"/>
    </source>
</evidence>
<dbReference type="GO" id="GO:0003677">
    <property type="term" value="F:DNA binding"/>
    <property type="evidence" value="ECO:0007669"/>
    <property type="project" value="UniProtKB-KW"/>
</dbReference>
<dbReference type="SMART" id="SM00345">
    <property type="entry name" value="HTH_GNTR"/>
    <property type="match status" value="1"/>
</dbReference>
<dbReference type="InterPro" id="IPR036388">
    <property type="entry name" value="WH-like_DNA-bd_sf"/>
</dbReference>
<feature type="domain" description="HTH gntR-type" evidence="4">
    <location>
        <begin position="43"/>
        <end position="110"/>
    </location>
</feature>
<dbReference type="PANTHER" id="PTHR43537:SF24">
    <property type="entry name" value="GLUCONATE OPERON TRANSCRIPTIONAL REPRESSOR"/>
    <property type="match status" value="1"/>
</dbReference>
<keyword evidence="3" id="KW-0804">Transcription</keyword>
<organism evidence="5 6">
    <name type="scientific">Kyrpidia tusciae (strain DSM 2912 / NBRC 15312 / T2)</name>
    <name type="common">Bacillus tusciae</name>
    <dbReference type="NCBI Taxonomy" id="562970"/>
    <lineage>
        <taxon>Bacteria</taxon>
        <taxon>Bacillati</taxon>
        <taxon>Bacillota</taxon>
        <taxon>Bacilli</taxon>
        <taxon>Bacillales</taxon>
        <taxon>Alicyclobacillaceae</taxon>
        <taxon>Kyrpidia</taxon>
    </lineage>
</organism>
<evidence type="ECO:0000313" key="5">
    <source>
        <dbReference type="EMBL" id="ADG06983.1"/>
    </source>
</evidence>
<dbReference type="PANTHER" id="PTHR43537">
    <property type="entry name" value="TRANSCRIPTIONAL REGULATOR, GNTR FAMILY"/>
    <property type="match status" value="1"/>
</dbReference>
<dbReference type="eggNOG" id="COG1802">
    <property type="taxonomic scope" value="Bacteria"/>
</dbReference>